<sequence length="64" mass="6671">MGSIEKAIEAAYQAHISSLYKVLSKSLLSAKGDASEVAAAESRFKKGLEFAADVQSKARAVAGL</sequence>
<evidence type="ECO:0000313" key="2">
    <source>
        <dbReference type="Proteomes" id="UP000029843"/>
    </source>
</evidence>
<dbReference type="AlphaFoldDB" id="A0A099K6F4"/>
<accession>A0A099K6F4</accession>
<evidence type="ECO:0000313" key="1">
    <source>
        <dbReference type="EMBL" id="KGJ86394.1"/>
    </source>
</evidence>
<comment type="caution">
    <text evidence="1">The sequence shown here is derived from an EMBL/GenBank/DDBJ whole genome shotgun (WGS) entry which is preliminary data.</text>
</comment>
<name>A0A099K6F4_COLPS</name>
<protein>
    <submittedName>
        <fullName evidence="1">Uncharacterized protein</fullName>
    </submittedName>
</protein>
<organism evidence="1 2">
    <name type="scientific">Colwellia psychrerythraea</name>
    <name type="common">Vibrio psychroerythus</name>
    <dbReference type="NCBI Taxonomy" id="28229"/>
    <lineage>
        <taxon>Bacteria</taxon>
        <taxon>Pseudomonadati</taxon>
        <taxon>Pseudomonadota</taxon>
        <taxon>Gammaproteobacteria</taxon>
        <taxon>Alteromonadales</taxon>
        <taxon>Colwelliaceae</taxon>
        <taxon>Colwellia</taxon>
    </lineage>
</organism>
<dbReference type="EMBL" id="JQED01000057">
    <property type="protein sequence ID" value="KGJ86394.1"/>
    <property type="molecule type" value="Genomic_DNA"/>
</dbReference>
<dbReference type="PATRIC" id="fig|28229.4.peg.4455"/>
<proteinExistence type="predicted"/>
<reference evidence="1 2" key="1">
    <citation type="submission" date="2014-08" db="EMBL/GenBank/DDBJ databases">
        <title>Genomic and Phenotypic Diversity of Colwellia psychrerythraea strains from Disparate Marine Basins.</title>
        <authorList>
            <person name="Techtmann S.M."/>
            <person name="Stelling S.C."/>
            <person name="Utturkar S.M."/>
            <person name="Alshibli N."/>
            <person name="Harris A."/>
            <person name="Brown S.D."/>
            <person name="Hazen T.C."/>
        </authorList>
    </citation>
    <scope>NUCLEOTIDE SEQUENCE [LARGE SCALE GENOMIC DNA]</scope>
    <source>
        <strain evidence="1 2">ND2E</strain>
    </source>
</reference>
<dbReference type="RefSeq" id="WP_033096029.1">
    <property type="nucleotide sequence ID" value="NZ_JQED01000057.1"/>
</dbReference>
<gene>
    <name evidence="1" type="ORF">ND2E_0960</name>
</gene>
<dbReference type="Proteomes" id="UP000029843">
    <property type="component" value="Unassembled WGS sequence"/>
</dbReference>
<dbReference type="OrthoDB" id="6314719at2"/>